<dbReference type="GO" id="GO:0008897">
    <property type="term" value="F:holo-[acyl-carrier-protein] synthase activity"/>
    <property type="evidence" value="ECO:0007669"/>
    <property type="project" value="InterPro"/>
</dbReference>
<dbReference type="Pfam" id="PF01648">
    <property type="entry name" value="ACPS"/>
    <property type="match status" value="1"/>
</dbReference>
<dbReference type="Gene3D" id="3.90.470.20">
    <property type="entry name" value="4'-phosphopantetheinyl transferase domain"/>
    <property type="match status" value="2"/>
</dbReference>
<dbReference type="GO" id="GO:0005829">
    <property type="term" value="C:cytosol"/>
    <property type="evidence" value="ECO:0007669"/>
    <property type="project" value="TreeGrafter"/>
</dbReference>
<protein>
    <recommendedName>
        <fullName evidence="3">4'-phosphopantetheinyl transferase domain-containing protein</fullName>
    </recommendedName>
</protein>
<dbReference type="Proteomes" id="UP000054241">
    <property type="component" value="Unassembled WGS sequence"/>
</dbReference>
<evidence type="ECO:0000256" key="2">
    <source>
        <dbReference type="ARBA" id="ARBA00022679"/>
    </source>
</evidence>
<evidence type="ECO:0000256" key="1">
    <source>
        <dbReference type="ARBA" id="ARBA00010990"/>
    </source>
</evidence>
<evidence type="ECO:0000259" key="3">
    <source>
        <dbReference type="Pfam" id="PF01648"/>
    </source>
</evidence>
<comment type="caution">
    <text evidence="4">The sequence shown here is derived from an EMBL/GenBank/DDBJ whole genome shotgun (WGS) entry which is preliminary data.</text>
</comment>
<dbReference type="AlphaFoldDB" id="A0A101NSW9"/>
<keyword evidence="5" id="KW-1185">Reference proteome</keyword>
<dbReference type="PANTHER" id="PTHR12215:SF10">
    <property type="entry name" value="L-AMINOADIPATE-SEMIALDEHYDE DEHYDROGENASE-PHOSPHOPANTETHEINYL TRANSFERASE"/>
    <property type="match status" value="1"/>
</dbReference>
<feature type="domain" description="4'-phosphopantetheinyl transferase" evidence="3">
    <location>
        <begin position="88"/>
        <end position="152"/>
    </location>
</feature>
<dbReference type="InterPro" id="IPR050559">
    <property type="entry name" value="P-Pant_transferase_sf"/>
</dbReference>
<accession>A0A101NSW9</accession>
<gene>
    <name evidence="4" type="ORF">AQI88_03485</name>
</gene>
<name>A0A101NSW9_9ACTN</name>
<dbReference type="GO" id="GO:0000287">
    <property type="term" value="F:magnesium ion binding"/>
    <property type="evidence" value="ECO:0007669"/>
    <property type="project" value="InterPro"/>
</dbReference>
<sequence length="189" mass="20146">MLLDAAERRRARAFDRPQDRLRYVAAHTALRLVLCAGTGVAPRHVALIRQPCPVCGGPHGSPALADGPPYFSLAYSQDLCLIALARTPVGVDLERVPPPEAVASLTTTLHPREQSELDRLPGHERALAFTRAWVRKEAWLKGIGTGLTRGLSTDYVGTGAGTAAQPAGWTITDVTVDPTRAAAIAVRDG</sequence>
<dbReference type="InterPro" id="IPR008278">
    <property type="entry name" value="4-PPantetheinyl_Trfase_dom"/>
</dbReference>
<keyword evidence="2" id="KW-0808">Transferase</keyword>
<organism evidence="4 5">
    <name type="scientific">Streptomyces cellostaticus</name>
    <dbReference type="NCBI Taxonomy" id="67285"/>
    <lineage>
        <taxon>Bacteria</taxon>
        <taxon>Bacillati</taxon>
        <taxon>Actinomycetota</taxon>
        <taxon>Actinomycetes</taxon>
        <taxon>Kitasatosporales</taxon>
        <taxon>Streptomycetaceae</taxon>
        <taxon>Streptomyces</taxon>
    </lineage>
</organism>
<reference evidence="4 5" key="1">
    <citation type="submission" date="2015-10" db="EMBL/GenBank/DDBJ databases">
        <title>Draft genome sequence of Streptomyces cellostaticus DSM 40189, type strain for the species Streptomyces cellostaticus.</title>
        <authorList>
            <person name="Ruckert C."/>
            <person name="Winkler A."/>
            <person name="Kalinowski J."/>
            <person name="Kampfer P."/>
            <person name="Glaeser S."/>
        </authorList>
    </citation>
    <scope>NUCLEOTIDE SEQUENCE [LARGE SCALE GENOMIC DNA]</scope>
    <source>
        <strain evidence="4 5">DSM 40189</strain>
    </source>
</reference>
<dbReference type="STRING" id="67285.AQI88_03485"/>
<dbReference type="OrthoDB" id="190168at2"/>
<dbReference type="SUPFAM" id="SSF56214">
    <property type="entry name" value="4'-phosphopantetheinyl transferase"/>
    <property type="match status" value="2"/>
</dbReference>
<dbReference type="PANTHER" id="PTHR12215">
    <property type="entry name" value="PHOSPHOPANTETHEINE TRANSFERASE"/>
    <property type="match status" value="1"/>
</dbReference>
<evidence type="ECO:0000313" key="4">
    <source>
        <dbReference type="EMBL" id="KUM98477.1"/>
    </source>
</evidence>
<dbReference type="GO" id="GO:0019878">
    <property type="term" value="P:lysine biosynthetic process via aminoadipic acid"/>
    <property type="evidence" value="ECO:0007669"/>
    <property type="project" value="TreeGrafter"/>
</dbReference>
<proteinExistence type="inferred from homology"/>
<dbReference type="InterPro" id="IPR037143">
    <property type="entry name" value="4-PPantetheinyl_Trfase_dom_sf"/>
</dbReference>
<dbReference type="EMBL" id="LMWL01000005">
    <property type="protein sequence ID" value="KUM98477.1"/>
    <property type="molecule type" value="Genomic_DNA"/>
</dbReference>
<evidence type="ECO:0000313" key="5">
    <source>
        <dbReference type="Proteomes" id="UP000054241"/>
    </source>
</evidence>
<comment type="similarity">
    <text evidence="1">Belongs to the P-Pant transferase superfamily. Gsp/Sfp/HetI/AcpT family.</text>
</comment>